<dbReference type="SUPFAM" id="SSF51161">
    <property type="entry name" value="Trimeric LpxA-like enzymes"/>
    <property type="match status" value="1"/>
</dbReference>
<evidence type="ECO:0000313" key="2">
    <source>
        <dbReference type="Proteomes" id="UP000070442"/>
    </source>
</evidence>
<proteinExistence type="predicted"/>
<evidence type="ECO:0000313" key="1">
    <source>
        <dbReference type="EMBL" id="KXB67280.1"/>
    </source>
</evidence>
<dbReference type="InterPro" id="IPR011004">
    <property type="entry name" value="Trimer_LpxA-like_sf"/>
</dbReference>
<evidence type="ECO:0008006" key="3">
    <source>
        <dbReference type="Google" id="ProtNLM"/>
    </source>
</evidence>
<accession>A0A134AIC3</accession>
<dbReference type="Proteomes" id="UP000070442">
    <property type="component" value="Unassembled WGS sequence"/>
</dbReference>
<organism evidence="1 2">
    <name type="scientific">Aedoeadaptatus coxii</name>
    <dbReference type="NCBI Taxonomy" id="755172"/>
    <lineage>
        <taxon>Bacteria</taxon>
        <taxon>Bacillati</taxon>
        <taxon>Bacillota</taxon>
        <taxon>Tissierellia</taxon>
        <taxon>Tissierellales</taxon>
        <taxon>Peptoniphilaceae</taxon>
        <taxon>Aedoeadaptatus</taxon>
    </lineage>
</organism>
<gene>
    <name evidence="1" type="ORF">HMPREF1863_00464</name>
</gene>
<comment type="caution">
    <text evidence="1">The sequence shown here is derived from an EMBL/GenBank/DDBJ whole genome shotgun (WGS) entry which is preliminary data.</text>
</comment>
<dbReference type="OrthoDB" id="1697081at2"/>
<reference evidence="2" key="1">
    <citation type="submission" date="2016-01" db="EMBL/GenBank/DDBJ databases">
        <authorList>
            <person name="Mitreva M."/>
            <person name="Pepin K.H."/>
            <person name="Mihindukulasuriya K.A."/>
            <person name="Fulton R."/>
            <person name="Fronick C."/>
            <person name="O'Laughlin M."/>
            <person name="Miner T."/>
            <person name="Herter B."/>
            <person name="Rosa B.A."/>
            <person name="Cordes M."/>
            <person name="Tomlinson C."/>
            <person name="Wollam A."/>
            <person name="Palsikar V.B."/>
            <person name="Mardis E.R."/>
            <person name="Wilson R.K."/>
        </authorList>
    </citation>
    <scope>NUCLEOTIDE SEQUENCE [LARGE SCALE GENOMIC DNA]</scope>
    <source>
        <strain evidence="2">DNF00729</strain>
    </source>
</reference>
<dbReference type="EMBL" id="LSDG01000019">
    <property type="protein sequence ID" value="KXB67280.1"/>
    <property type="molecule type" value="Genomic_DNA"/>
</dbReference>
<keyword evidence="2" id="KW-1185">Reference proteome</keyword>
<dbReference type="RefSeq" id="WP_068366973.1">
    <property type="nucleotide sequence ID" value="NZ_KQ960171.1"/>
</dbReference>
<dbReference type="Gene3D" id="2.160.10.10">
    <property type="entry name" value="Hexapeptide repeat proteins"/>
    <property type="match status" value="1"/>
</dbReference>
<name>A0A134AIC3_9FIRM</name>
<dbReference type="PATRIC" id="fig|755172.3.peg.445"/>
<sequence length="143" mass="15120">MNHKLNCKGNVLLGNNITCGDNVVLDAKDGTICVGDGVVFGNNIHIIGGKENKTAIGHYAHVGNDVTVTMASIGDYSTLKKGVVVDPFVYTGDYSILEENAHMPQHAKLPSRAVGEGDPFSITRGLSAEELAKAKGRLKGEDL</sequence>
<protein>
    <recommendedName>
        <fullName evidence="3">Bacterial transferase hexapeptide repeat protein</fullName>
    </recommendedName>
</protein>
<dbReference type="STRING" id="755172.HMPREF1863_00464"/>
<dbReference type="AlphaFoldDB" id="A0A134AIC3"/>